<name>A0A179CVN1_BIBTR</name>
<evidence type="ECO:0000256" key="6">
    <source>
        <dbReference type="HAMAP-Rule" id="MF_00074"/>
    </source>
</evidence>
<comment type="function">
    <text evidence="6">Specifically methylates the N7 position of guanine in position 527 of 16S rRNA.</text>
</comment>
<evidence type="ECO:0000256" key="2">
    <source>
        <dbReference type="ARBA" id="ARBA00022552"/>
    </source>
</evidence>
<comment type="caution">
    <text evidence="7">The sequence shown here is derived from an EMBL/GenBank/DDBJ whole genome shotgun (WGS) entry which is preliminary data.</text>
</comment>
<organism evidence="7 8">
    <name type="scientific">Bibersteinia trehalosi Y31</name>
    <dbReference type="NCBI Taxonomy" id="1261658"/>
    <lineage>
        <taxon>Bacteria</taxon>
        <taxon>Pseudomonadati</taxon>
        <taxon>Pseudomonadota</taxon>
        <taxon>Gammaproteobacteria</taxon>
        <taxon>Pasteurellales</taxon>
        <taxon>Pasteurellaceae</taxon>
        <taxon>Bibersteinia</taxon>
    </lineage>
</organism>
<dbReference type="InterPro" id="IPR003682">
    <property type="entry name" value="rRNA_ssu_MeTfrase_G"/>
</dbReference>
<feature type="binding site" evidence="6">
    <location>
        <begin position="124"/>
        <end position="125"/>
    </location>
    <ligand>
        <name>S-adenosyl-L-methionine</name>
        <dbReference type="ChEBI" id="CHEBI:59789"/>
    </ligand>
</feature>
<dbReference type="FunFam" id="3.40.50.150:FF:000032">
    <property type="entry name" value="Ribosomal RNA small subunit methyltransferase G"/>
    <property type="match status" value="1"/>
</dbReference>
<sequence>MLEKLNRLLAQAEINLTDQQKEQLVGFVRLLDKWNKAYNLTSVRNPDEMLVKHILDSLVVSRHLQGETFIDVGTGPGLPGIPLAIINPDKQFVLLDSLGKRITFIKNALRELGIKNVTPVQSRVEEYAEGQFDGVLSRAFASLNDMVSWCYHLPADNGKFYALKGVYDEQEIAEIKQPIQLVEVIKLEVPELVGERHLVVLQKK</sequence>
<feature type="binding site" evidence="6">
    <location>
        <position position="138"/>
    </location>
    <ligand>
        <name>S-adenosyl-L-methionine</name>
        <dbReference type="ChEBI" id="CHEBI:59789"/>
    </ligand>
</feature>
<dbReference type="Proteomes" id="UP000078358">
    <property type="component" value="Unassembled WGS sequence"/>
</dbReference>
<evidence type="ECO:0000313" key="7">
    <source>
        <dbReference type="EMBL" id="OAQ13963.1"/>
    </source>
</evidence>
<dbReference type="PATRIC" id="fig|1261658.3.peg.1194"/>
<keyword evidence="4 6" id="KW-0808">Transferase</keyword>
<dbReference type="Gene3D" id="3.40.50.150">
    <property type="entry name" value="Vaccinia Virus protein VP39"/>
    <property type="match status" value="1"/>
</dbReference>
<dbReference type="HAMAP" id="MF_00074">
    <property type="entry name" value="16SrRNA_methyltr_G"/>
    <property type="match status" value="1"/>
</dbReference>
<feature type="binding site" evidence="6">
    <location>
        <position position="73"/>
    </location>
    <ligand>
        <name>S-adenosyl-L-methionine</name>
        <dbReference type="ChEBI" id="CHEBI:59789"/>
    </ligand>
</feature>
<evidence type="ECO:0000313" key="8">
    <source>
        <dbReference type="Proteomes" id="UP000078358"/>
    </source>
</evidence>
<dbReference type="EC" id="2.1.1.170" evidence="6"/>
<dbReference type="EMBL" id="JACI01000002">
    <property type="protein sequence ID" value="OAQ13963.1"/>
    <property type="molecule type" value="Genomic_DNA"/>
</dbReference>
<dbReference type="GO" id="GO:0005829">
    <property type="term" value="C:cytosol"/>
    <property type="evidence" value="ECO:0007669"/>
    <property type="project" value="TreeGrafter"/>
</dbReference>
<dbReference type="Pfam" id="PF02527">
    <property type="entry name" value="GidB"/>
    <property type="match status" value="1"/>
</dbReference>
<evidence type="ECO:0000256" key="4">
    <source>
        <dbReference type="ARBA" id="ARBA00022679"/>
    </source>
</evidence>
<dbReference type="PANTHER" id="PTHR31760:SF0">
    <property type="entry name" value="S-ADENOSYL-L-METHIONINE-DEPENDENT METHYLTRANSFERASES SUPERFAMILY PROTEIN"/>
    <property type="match status" value="1"/>
</dbReference>
<dbReference type="AlphaFoldDB" id="A0A179CVN1"/>
<gene>
    <name evidence="7" type="primary">gidB</name>
    <name evidence="6" type="synonym">rsmG</name>
    <name evidence="7" type="ORF">F480_06055</name>
</gene>
<feature type="binding site" evidence="6">
    <location>
        <position position="78"/>
    </location>
    <ligand>
        <name>S-adenosyl-L-methionine</name>
        <dbReference type="ChEBI" id="CHEBI:59789"/>
    </ligand>
</feature>
<proteinExistence type="inferred from homology"/>
<dbReference type="PANTHER" id="PTHR31760">
    <property type="entry name" value="S-ADENOSYL-L-METHIONINE-DEPENDENT METHYLTRANSFERASES SUPERFAMILY PROTEIN"/>
    <property type="match status" value="1"/>
</dbReference>
<accession>A0A179CVN1</accession>
<evidence type="ECO:0000256" key="5">
    <source>
        <dbReference type="ARBA" id="ARBA00022691"/>
    </source>
</evidence>
<dbReference type="CDD" id="cd02440">
    <property type="entry name" value="AdoMet_MTases"/>
    <property type="match status" value="1"/>
</dbReference>
<evidence type="ECO:0000256" key="3">
    <source>
        <dbReference type="ARBA" id="ARBA00022603"/>
    </source>
</evidence>
<dbReference type="RefSeq" id="WP_064318521.1">
    <property type="nucleotide sequence ID" value="NZ_JACI01000002.1"/>
</dbReference>
<keyword evidence="3 6" id="KW-0489">Methyltransferase</keyword>
<comment type="similarity">
    <text evidence="6">Belongs to the methyltransferase superfamily. RNA methyltransferase RsmG family.</text>
</comment>
<evidence type="ECO:0000256" key="1">
    <source>
        <dbReference type="ARBA" id="ARBA00022490"/>
    </source>
</evidence>
<protein>
    <recommendedName>
        <fullName evidence="6">Ribosomal RNA small subunit methyltransferase G</fullName>
        <ecNumber evidence="6">2.1.1.170</ecNumber>
    </recommendedName>
    <alternativeName>
        <fullName evidence="6">16S rRNA 7-methylguanosine methyltransferase</fullName>
        <shortName evidence="6">16S rRNA m7G methyltransferase</shortName>
    </alternativeName>
</protein>
<dbReference type="PIRSF" id="PIRSF003078">
    <property type="entry name" value="GidB"/>
    <property type="match status" value="1"/>
</dbReference>
<comment type="caution">
    <text evidence="6">Lacks conserved residue(s) required for the propagation of feature annotation.</text>
</comment>
<dbReference type="GO" id="GO:0070043">
    <property type="term" value="F:rRNA (guanine-N7-)-methyltransferase activity"/>
    <property type="evidence" value="ECO:0007669"/>
    <property type="project" value="UniProtKB-UniRule"/>
</dbReference>
<dbReference type="InterPro" id="IPR029063">
    <property type="entry name" value="SAM-dependent_MTases_sf"/>
</dbReference>
<keyword evidence="5 6" id="KW-0949">S-adenosyl-L-methionine</keyword>
<comment type="subcellular location">
    <subcellularLocation>
        <location evidence="6">Cytoplasm</location>
    </subcellularLocation>
</comment>
<keyword evidence="2 6" id="KW-0698">rRNA processing</keyword>
<dbReference type="SUPFAM" id="SSF53335">
    <property type="entry name" value="S-adenosyl-L-methionine-dependent methyltransferases"/>
    <property type="match status" value="1"/>
</dbReference>
<reference evidence="7 8" key="1">
    <citation type="submission" date="2014-01" db="EMBL/GenBank/DDBJ databases">
        <authorList>
            <person name="Zuccon D."/>
        </authorList>
    </citation>
    <scope>NUCLEOTIDE SEQUENCE [LARGE SCALE GENOMIC DNA]</scope>
    <source>
        <strain evidence="7 8">Y31</strain>
    </source>
</reference>
<comment type="catalytic activity">
    <reaction evidence="6">
        <text>guanosine(527) in 16S rRNA + S-adenosyl-L-methionine = N(7)-methylguanosine(527) in 16S rRNA + S-adenosyl-L-homocysteine</text>
        <dbReference type="Rhea" id="RHEA:42732"/>
        <dbReference type="Rhea" id="RHEA-COMP:10209"/>
        <dbReference type="Rhea" id="RHEA-COMP:10210"/>
        <dbReference type="ChEBI" id="CHEBI:57856"/>
        <dbReference type="ChEBI" id="CHEBI:59789"/>
        <dbReference type="ChEBI" id="CHEBI:74269"/>
        <dbReference type="ChEBI" id="CHEBI:74480"/>
        <dbReference type="EC" id="2.1.1.170"/>
    </reaction>
</comment>
<keyword evidence="1 6" id="KW-0963">Cytoplasm</keyword>
<dbReference type="NCBIfam" id="TIGR00138">
    <property type="entry name" value="rsmG_gidB"/>
    <property type="match status" value="1"/>
</dbReference>